<dbReference type="SUPFAM" id="SSF52540">
    <property type="entry name" value="P-loop containing nucleoside triphosphate hydrolases"/>
    <property type="match status" value="1"/>
</dbReference>
<dbReference type="HOGENOM" id="CLU_001490_1_1_1"/>
<gene>
    <name evidence="13" type="ORF">MCYG_07959</name>
</gene>
<feature type="domain" description="C3H1-type" evidence="11">
    <location>
        <begin position="36"/>
        <end position="64"/>
    </location>
</feature>
<dbReference type="GeneID" id="9227428"/>
<dbReference type="InterPro" id="IPR041677">
    <property type="entry name" value="DNA2/NAM7_AAA_11"/>
</dbReference>
<dbReference type="Gene3D" id="3.40.50.300">
    <property type="entry name" value="P-loop containing nucleotide triphosphate hydrolases"/>
    <property type="match status" value="2"/>
</dbReference>
<organism evidence="13 14">
    <name type="scientific">Arthroderma otae (strain ATCC MYA-4605 / CBS 113480)</name>
    <name type="common">Microsporum canis</name>
    <dbReference type="NCBI Taxonomy" id="554155"/>
    <lineage>
        <taxon>Eukaryota</taxon>
        <taxon>Fungi</taxon>
        <taxon>Dikarya</taxon>
        <taxon>Ascomycota</taxon>
        <taxon>Pezizomycotina</taxon>
        <taxon>Eurotiomycetes</taxon>
        <taxon>Eurotiomycetidae</taxon>
        <taxon>Onygenales</taxon>
        <taxon>Arthrodermataceae</taxon>
        <taxon>Microsporum</taxon>
    </lineage>
</organism>
<evidence type="ECO:0000259" key="11">
    <source>
        <dbReference type="PROSITE" id="PS50103"/>
    </source>
</evidence>
<dbReference type="InterPro" id="IPR047187">
    <property type="entry name" value="SF1_C_Upf1"/>
</dbReference>
<reference evidence="14" key="1">
    <citation type="journal article" date="2012" name="MBio">
        <title>Comparative genome analysis of Trichophyton rubrum and related dermatophytes reveals candidate genes involved in infection.</title>
        <authorList>
            <person name="Martinez D.A."/>
            <person name="Oliver B.G."/>
            <person name="Graeser Y."/>
            <person name="Goldberg J.M."/>
            <person name="Li W."/>
            <person name="Martinez-Rossi N.M."/>
            <person name="Monod M."/>
            <person name="Shelest E."/>
            <person name="Barton R.C."/>
            <person name="Birch E."/>
            <person name="Brakhage A.A."/>
            <person name="Chen Z."/>
            <person name="Gurr S.J."/>
            <person name="Heiman D."/>
            <person name="Heitman J."/>
            <person name="Kosti I."/>
            <person name="Rossi A."/>
            <person name="Saif S."/>
            <person name="Samalova M."/>
            <person name="Saunders C.W."/>
            <person name="Shea T."/>
            <person name="Summerbell R.C."/>
            <person name="Xu J."/>
            <person name="Young S."/>
            <person name="Zeng Q."/>
            <person name="Birren B.W."/>
            <person name="Cuomo C.A."/>
            <person name="White T.C."/>
        </authorList>
    </citation>
    <scope>NUCLEOTIDE SEQUENCE [LARGE SCALE GENOMIC DNA]</scope>
    <source>
        <strain evidence="14">ATCC MYA-4605 / CBS 113480</strain>
    </source>
</reference>
<dbReference type="GO" id="GO:0002376">
    <property type="term" value="P:immune system process"/>
    <property type="evidence" value="ECO:0007669"/>
    <property type="project" value="UniProtKB-KW"/>
</dbReference>
<keyword evidence="4" id="KW-0677">Repeat</keyword>
<evidence type="ECO:0000256" key="1">
    <source>
        <dbReference type="ARBA" id="ARBA00004496"/>
    </source>
</evidence>
<evidence type="ECO:0000256" key="8">
    <source>
        <dbReference type="ARBA" id="ARBA00022859"/>
    </source>
</evidence>
<dbReference type="GO" id="GO:0031048">
    <property type="term" value="P:regulatory ncRNA-mediated heterochromatin formation"/>
    <property type="evidence" value="ECO:0007669"/>
    <property type="project" value="TreeGrafter"/>
</dbReference>
<dbReference type="InterPro" id="IPR036855">
    <property type="entry name" value="Znf_CCCH_sf"/>
</dbReference>
<feature type="region of interest" description="Disordered" evidence="10">
    <location>
        <begin position="59"/>
        <end position="84"/>
    </location>
</feature>
<dbReference type="Pfam" id="PF20173">
    <property type="entry name" value="ZnF_RZ-type"/>
    <property type="match status" value="1"/>
</dbReference>
<dbReference type="eggNOG" id="KOG1807">
    <property type="taxonomic scope" value="Eukaryota"/>
</dbReference>
<dbReference type="OMA" id="APCQEPC"/>
<comment type="subcellular location">
    <subcellularLocation>
        <location evidence="1">Cytoplasm</location>
    </subcellularLocation>
</comment>
<evidence type="ECO:0000256" key="9">
    <source>
        <dbReference type="PROSITE-ProRule" id="PRU00723"/>
    </source>
</evidence>
<dbReference type="Pfam" id="PF18044">
    <property type="entry name" value="zf-CCCH_4"/>
    <property type="match status" value="1"/>
</dbReference>
<dbReference type="SMART" id="SM00356">
    <property type="entry name" value="ZnF_C3H1"/>
    <property type="match status" value="1"/>
</dbReference>
<evidence type="ECO:0000313" key="13">
    <source>
        <dbReference type="EMBL" id="EEQ35140.1"/>
    </source>
</evidence>
<evidence type="ECO:0000256" key="4">
    <source>
        <dbReference type="ARBA" id="ARBA00022737"/>
    </source>
</evidence>
<feature type="compositionally biased region" description="Basic and acidic residues" evidence="10">
    <location>
        <begin position="1561"/>
        <end position="1572"/>
    </location>
</feature>
<feature type="region of interest" description="Disordered" evidence="10">
    <location>
        <begin position="1553"/>
        <end position="1577"/>
    </location>
</feature>
<evidence type="ECO:0000256" key="2">
    <source>
        <dbReference type="ARBA" id="ARBA00022490"/>
    </source>
</evidence>
<proteinExistence type="predicted"/>
<feature type="compositionally biased region" description="Basic and acidic residues" evidence="10">
    <location>
        <begin position="69"/>
        <end position="84"/>
    </location>
</feature>
<dbReference type="InterPro" id="IPR000571">
    <property type="entry name" value="Znf_CCCH"/>
</dbReference>
<dbReference type="PANTHER" id="PTHR10887">
    <property type="entry name" value="DNA2/NAM7 HELICASE FAMILY"/>
    <property type="match status" value="1"/>
</dbReference>
<dbReference type="EMBL" id="DS995708">
    <property type="protein sequence ID" value="EEQ35140.1"/>
    <property type="molecule type" value="Genomic_DNA"/>
</dbReference>
<dbReference type="Pfam" id="PF13087">
    <property type="entry name" value="AAA_12"/>
    <property type="match status" value="1"/>
</dbReference>
<dbReference type="Proteomes" id="UP000002035">
    <property type="component" value="Unassembled WGS sequence"/>
</dbReference>
<evidence type="ECO:0000259" key="12">
    <source>
        <dbReference type="PROSITE" id="PS51981"/>
    </source>
</evidence>
<dbReference type="CDD" id="cd17936">
    <property type="entry name" value="EEXXEc_NFX1"/>
    <property type="match status" value="1"/>
</dbReference>
<dbReference type="PROSITE" id="PS51981">
    <property type="entry name" value="ZF_RZ"/>
    <property type="match status" value="1"/>
</dbReference>
<name>C5FZ37_ARTOC</name>
<protein>
    <submittedName>
        <fullName evidence="13">Ab1-133</fullName>
    </submittedName>
</protein>
<evidence type="ECO:0000256" key="6">
    <source>
        <dbReference type="ARBA" id="ARBA00022806"/>
    </source>
</evidence>
<dbReference type="PROSITE" id="PS50103">
    <property type="entry name" value="ZF_C3H1"/>
    <property type="match status" value="1"/>
</dbReference>
<dbReference type="InterPro" id="IPR041367">
    <property type="entry name" value="Znf-CCCH_4"/>
</dbReference>
<evidence type="ECO:0000256" key="10">
    <source>
        <dbReference type="SAM" id="MobiDB-lite"/>
    </source>
</evidence>
<dbReference type="CDD" id="cd06008">
    <property type="entry name" value="NF-X1-zinc-finger"/>
    <property type="match status" value="1"/>
</dbReference>
<keyword evidence="6" id="KW-0067">ATP-binding</keyword>
<evidence type="ECO:0000256" key="3">
    <source>
        <dbReference type="ARBA" id="ARBA00022723"/>
    </source>
</evidence>
<keyword evidence="7 9" id="KW-0862">Zinc</keyword>
<keyword evidence="6" id="KW-0547">Nucleotide-binding</keyword>
<keyword evidence="6" id="KW-0347">Helicase</keyword>
<dbReference type="GO" id="GO:0031380">
    <property type="term" value="C:nuclear RNA-directed RNA polymerase complex"/>
    <property type="evidence" value="ECO:0007669"/>
    <property type="project" value="TreeGrafter"/>
</dbReference>
<sequence length="1873" mass="210090">MATPGRPAARRWMGKPHKKGPEKEENKKYNRPEKGEAKNKLCRFIEHGKKCPYGDKCTYSHDISNSSKEQTKENSDSPTGRRERENYNSWKKIIKNPPITNDIATIKRLWTGALDILDGFDRNWKQMLPRDLESDDYYGREHIQTLLSMRSHGSGYQTFVDLSQPFLSVITHPAILDCLSVDTAVGGLYNFISGANGQRAVEFFLRLCNNLEMAYGDSTVSKTTTETTLIAMGIALRELLKREQRAIYHDDIPKLVDSLEKVAAVLEFDAKSSGVQVGITELRARIGRATGLLKDKETEVLTVDGVSTTVKSSYPRPIIIPGTRHDNDNADITKIKIFPTEEEIRSDQPDYLPTTDRDQPHFITNAAERHIDTLFRLLRHDTFGELKGALGILIHAIGDDTSLLKNWKLPLGDMRAYAYPNAHIRYVTFKQKEGIEAQVSFSQLPVLRGKSASNRYPNAAFNLGSHEYISTINTKLATRNQANFGLLTELSCRGINGILIEFPGIIPATFMPILKTLQDLQRSSYLPFQQWILPEIATTSGGPALIPPPLYARGRGYSFPLDSILTRESDRFSFSPDSSPGDSAVIRELETRTTLDHGQCQALAAALTREYAFIQGPPGTGKSFIGIRLMRVLLACKKKSKLGPVVVVCYTNHALDQFLEELVQAGVEKIIRIGGQSKSKVLEGKNLRIVSQSEGKTKTERYLAAKTYGALRNNEPNITKLLASLRPMQKRRNWNHLKNHIKERYPRIFSQFSQYDEDGYETMGKDPFDIWGKGSTPQQFRERFSSDEDTIIRESLIRANTESIFNLAVRERQLLIEFWMQELHEINTDQLFELVDDSHKHYEHLGGIHDEVDRRVLETADVIGVTTTGLAKRISVLRHIRSKVVICEEAGEVMEPHMISALLPSVEHFIQIGDHQQLRPQINNYGLSLESKQGGLYQLDRSQFERLSVGEPGRTPFPVAQLDTQRRMRPEISTLIRETLYPRLIDHPSTKTFPDVVGMRHNVFWLDHENMENSAGTDRHQKSHSNDWEVDMTHSLVRHIVRQGVYNSRDIAVLTPYTGQLQKLRTKLRNDFEIVLSDRDQETLAKDGFDEDSPLEEDLRDVTKRQIRPLTKKKLSEFLRIATVDNFQGEESKIIIISLVRSNKEKKVGFLRTTNRINVLLSRAQHGMYLIGNADTYSNIPMWAHVLGLLEASHSVGKEIGLCCSRHMDTVMRVSEPLDFEKFSPEGGCQLPCDRRLTTCGHKCLARCHSDSMHEVIVCSVRVQKQVPGCNHIVEVPCSRDVSSSTFQCPTKCEESLSCGHRCPGTCSKCYKKEKHQECTNICGRRFGACNHTCPRTCHNGTDCGPCLSPCEVKCSHSQCPLRCHEPCAPCIESCTWSCEHKGGCGMPCAAPCNRLPCNKRCSKTLSCGHQCPGICGEECAEGYCQKCSARLDARVDFLEMKSYGEIDVDESPIVVLGCGHFFTAESLDGLMSMGEVYELDAEGEFTGLKDISTALAQSVPFCPDCKCSVRQFATQRYNRVVNRAVIDEMSKRFLSSGRDGLRELERRIDKLQKRQHKTREKAMEQATESDRPLTPAQALSINQSFREGNEEAKKLVKAVVAFQNAFADKCQPAQKLHEATIHAARRVTASGLSVDIQLANLNLSDEVALPLSRDSQITMGGLMAQIKTEYLIIDNKFIISKGLGSIPIERPGKSPGTLAPPFLEVCKKFAAECEIQNLPKLAVEASLFYASIARSFEYLCRSSKTNLDAAEAYIGTAKQMLEKAHEICQLRFHNAEGLRAIVEESIASMKKEWYEEVTSAEKEAIKAAMLSGPRGIATHSGHWYNCANGHPFVIGECGMPMELARCPECGASIGGQHHTAVSGVTRATEMEN</sequence>
<dbReference type="Pfam" id="PF13086">
    <property type="entry name" value="AAA_11"/>
    <property type="match status" value="1"/>
</dbReference>
<feature type="region of interest" description="Disordered" evidence="10">
    <location>
        <begin position="1"/>
        <end position="40"/>
    </location>
</feature>
<keyword evidence="3 9" id="KW-0479">Metal-binding</keyword>
<dbReference type="RefSeq" id="XP_002842876.1">
    <property type="nucleotide sequence ID" value="XM_002842830.1"/>
</dbReference>
<feature type="compositionally biased region" description="Basic residues" evidence="10">
    <location>
        <begin position="8"/>
        <end position="18"/>
    </location>
</feature>
<keyword evidence="8" id="KW-0391">Immunity</keyword>
<dbReference type="InterPro" id="IPR046439">
    <property type="entry name" value="ZF_RZ_dom"/>
</dbReference>
<dbReference type="InterPro" id="IPR041679">
    <property type="entry name" value="DNA2/NAM7-like_C"/>
</dbReference>
<dbReference type="SUPFAM" id="SSF90229">
    <property type="entry name" value="CCCH zinc finger"/>
    <property type="match status" value="1"/>
</dbReference>
<feature type="zinc finger region" description="C3H1-type" evidence="9">
    <location>
        <begin position="36"/>
        <end position="64"/>
    </location>
</feature>
<evidence type="ECO:0000256" key="5">
    <source>
        <dbReference type="ARBA" id="ARBA00022771"/>
    </source>
</evidence>
<dbReference type="GO" id="GO:0004386">
    <property type="term" value="F:helicase activity"/>
    <property type="evidence" value="ECO:0007669"/>
    <property type="project" value="InterPro"/>
</dbReference>
<keyword evidence="14" id="KW-1185">Reference proteome</keyword>
<evidence type="ECO:0000313" key="14">
    <source>
        <dbReference type="Proteomes" id="UP000002035"/>
    </source>
</evidence>
<accession>C5FZ37</accession>
<dbReference type="InterPro" id="IPR045055">
    <property type="entry name" value="DNA2/NAM7-like"/>
</dbReference>
<feature type="compositionally biased region" description="Basic and acidic residues" evidence="10">
    <location>
        <begin position="19"/>
        <end position="40"/>
    </location>
</feature>
<keyword evidence="2" id="KW-0963">Cytoplasm</keyword>
<dbReference type="InterPro" id="IPR027417">
    <property type="entry name" value="P-loop_NTPase"/>
</dbReference>
<dbReference type="STRING" id="554155.C5FZ37"/>
<dbReference type="InterPro" id="IPR000967">
    <property type="entry name" value="Znf_NFX1"/>
</dbReference>
<keyword evidence="5 9" id="KW-0863">Zinc-finger</keyword>
<dbReference type="PANTHER" id="PTHR10887:SF445">
    <property type="entry name" value="NFX1-TYPE ZINC FINGER-CONTAINING PROTEIN 1"/>
    <property type="match status" value="1"/>
</dbReference>
<dbReference type="OrthoDB" id="2423195at2759"/>
<evidence type="ECO:0000256" key="7">
    <source>
        <dbReference type="ARBA" id="ARBA00022833"/>
    </source>
</evidence>
<dbReference type="GO" id="GO:0008270">
    <property type="term" value="F:zinc ion binding"/>
    <property type="evidence" value="ECO:0007669"/>
    <property type="project" value="UniProtKB-KW"/>
</dbReference>
<dbReference type="CDD" id="cd18808">
    <property type="entry name" value="SF1_C_Upf1"/>
    <property type="match status" value="1"/>
</dbReference>
<dbReference type="SMART" id="SM00438">
    <property type="entry name" value="ZnF_NFX"/>
    <property type="match status" value="3"/>
</dbReference>
<keyword evidence="6" id="KW-0378">Hydrolase</keyword>
<dbReference type="GO" id="GO:0005737">
    <property type="term" value="C:cytoplasm"/>
    <property type="evidence" value="ECO:0007669"/>
    <property type="project" value="UniProtKB-SubCell"/>
</dbReference>
<feature type="domain" description="RZ-type" evidence="12">
    <location>
        <begin position="1798"/>
        <end position="1873"/>
    </location>
</feature>
<dbReference type="VEuPathDB" id="FungiDB:MCYG_07959"/>
<dbReference type="FunFam" id="3.40.50.300:FF:001660">
    <property type="entry name" value="NF-X1 finger and helicase protein, putative"/>
    <property type="match status" value="1"/>
</dbReference>